<feature type="region of interest" description="Disordered" evidence="1">
    <location>
        <begin position="134"/>
        <end position="165"/>
    </location>
</feature>
<proteinExistence type="predicted"/>
<dbReference type="InterPro" id="IPR027417">
    <property type="entry name" value="P-loop_NTPase"/>
</dbReference>
<protein>
    <submittedName>
        <fullName evidence="2">Uncharacterized protein</fullName>
    </submittedName>
</protein>
<reference evidence="2" key="1">
    <citation type="submission" date="2015-08" db="EMBL/GenBank/DDBJ databases">
        <authorList>
            <person name="Babu N.S."/>
            <person name="Beckwith C.J."/>
            <person name="Beseler K.G."/>
            <person name="Brison A."/>
            <person name="Carone J.V."/>
            <person name="Caskin T.P."/>
            <person name="Diamond M."/>
            <person name="Durham M.E."/>
            <person name="Foxe J.M."/>
            <person name="Go M."/>
            <person name="Henderson B.A."/>
            <person name="Jones I.B."/>
            <person name="McGettigan J.A."/>
            <person name="Micheletti S.J."/>
            <person name="Nasrallah M.E."/>
            <person name="Ortiz D."/>
            <person name="Piller C.R."/>
            <person name="Privatt S.R."/>
            <person name="Schneider S.L."/>
            <person name="Sharp S."/>
            <person name="Smith T.C."/>
            <person name="Stanton J.D."/>
            <person name="Ullery H.E."/>
            <person name="Wilson R.J."/>
            <person name="Serrano M.G."/>
            <person name="Buck G."/>
            <person name="Lee V."/>
            <person name="Wang Y."/>
            <person name="Carvalho R."/>
            <person name="Voegtly L."/>
            <person name="Shi R."/>
            <person name="Duckworth R."/>
            <person name="Johnson A."/>
            <person name="Loviza R."/>
            <person name="Walstead R."/>
            <person name="Shah Z."/>
            <person name="Kiflezghi M."/>
            <person name="Wade K."/>
            <person name="Ball S.L."/>
            <person name="Bradley K.W."/>
            <person name="Asai D.J."/>
            <person name="Bowman C.A."/>
            <person name="Russell D.A."/>
            <person name="Pope W.H."/>
            <person name="Jacobs-Sera D."/>
            <person name="Hendrix R.W."/>
            <person name="Hatfull G.F."/>
        </authorList>
    </citation>
    <scope>NUCLEOTIDE SEQUENCE</scope>
</reference>
<dbReference type="AlphaFoldDB" id="A0A2P2BXS6"/>
<dbReference type="EMBL" id="CZKA01000011">
    <property type="protein sequence ID" value="CUR54556.1"/>
    <property type="molecule type" value="Genomic_DNA"/>
</dbReference>
<gene>
    <name evidence="2" type="ORF">NOCA2190013</name>
</gene>
<sequence length="165" mass="17254">MVACNKLMPGVASPLVPPLVTQVSPSTPGGRHASGLRCTQPQLRGSVTLMLRGGEGWDGGPALTFLLVAVAWTGWVTSVPAMARVLVTGMSGTGKTTVLDELSRRGAMTVDTDDDVVLLSAPLHVLVARVSRRTNNPYGQSPDGRRPGAELADDIEGLTTMPSPR</sequence>
<dbReference type="Gene3D" id="3.40.50.300">
    <property type="entry name" value="P-loop containing nucleotide triphosphate hydrolases"/>
    <property type="match status" value="1"/>
</dbReference>
<organism evidence="2">
    <name type="scientific">metagenome</name>
    <dbReference type="NCBI Taxonomy" id="256318"/>
    <lineage>
        <taxon>unclassified sequences</taxon>
        <taxon>metagenomes</taxon>
    </lineage>
</organism>
<accession>A0A2P2BXS6</accession>
<evidence type="ECO:0000313" key="2">
    <source>
        <dbReference type="EMBL" id="CUR54556.1"/>
    </source>
</evidence>
<name>A0A2P2BXS6_9ZZZZ</name>
<evidence type="ECO:0000256" key="1">
    <source>
        <dbReference type="SAM" id="MobiDB-lite"/>
    </source>
</evidence>